<dbReference type="Pfam" id="PF00528">
    <property type="entry name" value="BPD_transp_1"/>
    <property type="match status" value="1"/>
</dbReference>
<evidence type="ECO:0000313" key="9">
    <source>
        <dbReference type="EMBL" id="MBS4180147.1"/>
    </source>
</evidence>
<proteinExistence type="inferred from homology"/>
<dbReference type="AlphaFoldDB" id="A0A942SU31"/>
<dbReference type="CDD" id="cd06261">
    <property type="entry name" value="TM_PBP2"/>
    <property type="match status" value="1"/>
</dbReference>
<keyword evidence="11" id="KW-1185">Reference proteome</keyword>
<evidence type="ECO:0000256" key="2">
    <source>
        <dbReference type="ARBA" id="ARBA00022448"/>
    </source>
</evidence>
<dbReference type="PANTHER" id="PTHR30151">
    <property type="entry name" value="ALKANE SULFONATE ABC TRANSPORTER-RELATED, MEMBRANE SUBUNIT"/>
    <property type="match status" value="1"/>
</dbReference>
<feature type="transmembrane region" description="Helical" evidence="7">
    <location>
        <begin position="93"/>
        <end position="113"/>
    </location>
</feature>
<comment type="subcellular location">
    <subcellularLocation>
        <location evidence="1 7">Cell membrane</location>
        <topology evidence="1 7">Multi-pass membrane protein</topology>
    </subcellularLocation>
</comment>
<evidence type="ECO:0000256" key="5">
    <source>
        <dbReference type="ARBA" id="ARBA00022989"/>
    </source>
</evidence>
<keyword evidence="6 7" id="KW-0472">Membrane</keyword>
<dbReference type="SUPFAM" id="SSF161098">
    <property type="entry name" value="MetI-like"/>
    <property type="match status" value="1"/>
</dbReference>
<dbReference type="InterPro" id="IPR035906">
    <property type="entry name" value="MetI-like_sf"/>
</dbReference>
<comment type="similarity">
    <text evidence="7">Belongs to the binding-protein-dependent transport system permease family.</text>
</comment>
<feature type="transmembrane region" description="Helical" evidence="7">
    <location>
        <begin position="214"/>
        <end position="236"/>
    </location>
</feature>
<protein>
    <submittedName>
        <fullName evidence="9">ABC transporter permease</fullName>
    </submittedName>
</protein>
<dbReference type="GO" id="GO:0055085">
    <property type="term" value="P:transmembrane transport"/>
    <property type="evidence" value="ECO:0007669"/>
    <property type="project" value="InterPro"/>
</dbReference>
<dbReference type="RefSeq" id="WP_213140164.1">
    <property type="nucleotide sequence ID" value="NZ_JAGYPE020000010.1"/>
</dbReference>
<comment type="caution">
    <text evidence="9">The sequence shown here is derived from an EMBL/GenBank/DDBJ whole genome shotgun (WGS) entry which is preliminary data.</text>
</comment>
<keyword evidence="2 7" id="KW-0813">Transport</keyword>
<evidence type="ECO:0000256" key="4">
    <source>
        <dbReference type="ARBA" id="ARBA00022692"/>
    </source>
</evidence>
<feature type="transmembrane region" description="Helical" evidence="7">
    <location>
        <begin position="161"/>
        <end position="185"/>
    </location>
</feature>
<keyword evidence="4 7" id="KW-0812">Transmembrane</keyword>
<dbReference type="PANTHER" id="PTHR30151:SF0">
    <property type="entry name" value="ABC TRANSPORTER PERMEASE PROTEIN MJ0413-RELATED"/>
    <property type="match status" value="1"/>
</dbReference>
<dbReference type="EMBL" id="JAGYPE020000010">
    <property type="protein sequence ID" value="MCH6265535.1"/>
    <property type="molecule type" value="Genomic_DNA"/>
</dbReference>
<dbReference type="InterPro" id="IPR000515">
    <property type="entry name" value="MetI-like"/>
</dbReference>
<feature type="transmembrane region" description="Helical" evidence="7">
    <location>
        <begin position="119"/>
        <end position="140"/>
    </location>
</feature>
<reference evidence="9" key="1">
    <citation type="submission" date="2021-05" db="EMBL/GenBank/DDBJ databases">
        <title>Novel Bacillus species.</title>
        <authorList>
            <person name="Liu G."/>
        </authorList>
    </citation>
    <scope>NUCLEOTIDE SEQUENCE</scope>
    <source>
        <strain evidence="9 11">FJAT-50051</strain>
    </source>
</reference>
<keyword evidence="5 7" id="KW-1133">Transmembrane helix</keyword>
<organism evidence="9">
    <name type="scientific">Neobacillus citreus</name>
    <dbReference type="NCBI Taxonomy" id="2833578"/>
    <lineage>
        <taxon>Bacteria</taxon>
        <taxon>Bacillati</taxon>
        <taxon>Bacillota</taxon>
        <taxon>Bacilli</taxon>
        <taxon>Bacillales</taxon>
        <taxon>Bacillaceae</taxon>
        <taxon>Neobacillus</taxon>
    </lineage>
</organism>
<gene>
    <name evidence="10" type="ORF">KHB02_008315</name>
    <name evidence="9" type="ORF">KHB02_01960</name>
</gene>
<dbReference type="EMBL" id="JAGYPE010000001">
    <property type="protein sequence ID" value="MBS4180147.1"/>
    <property type="molecule type" value="Genomic_DNA"/>
</dbReference>
<evidence type="ECO:0000256" key="1">
    <source>
        <dbReference type="ARBA" id="ARBA00004651"/>
    </source>
</evidence>
<dbReference type="Proteomes" id="UP000677265">
    <property type="component" value="Unassembled WGS sequence"/>
</dbReference>
<feature type="transmembrane region" description="Helical" evidence="7">
    <location>
        <begin position="62"/>
        <end position="81"/>
    </location>
</feature>
<evidence type="ECO:0000256" key="3">
    <source>
        <dbReference type="ARBA" id="ARBA00022475"/>
    </source>
</evidence>
<sequence>MQQTIKRTIFFALLLIIWQGAVRIFDISPALMPAPTDVYEALAKGFSDKTLIYDILASLRRLAIGLSLAIVIGVGLGILLAKNKTADETLGTLILALQSVPSIVWLPIAIMWFGLNEQAVTFIVILGATLVMTINMRMGIKNVSPLYIKAAQTMGSGGLDLFLKVIFPASIPYAVTGARLGWAFAWRALMAGELLSSGPGLGYTLKFASDFGNMSLVIAIMIIIGVIGTIVDITFFQRVEKNVMRRWGLETSN</sequence>
<feature type="domain" description="ABC transmembrane type-1" evidence="8">
    <location>
        <begin position="55"/>
        <end position="235"/>
    </location>
</feature>
<name>A0A942SU31_9BACI</name>
<evidence type="ECO:0000313" key="10">
    <source>
        <dbReference type="EMBL" id="MCH6265535.1"/>
    </source>
</evidence>
<accession>A0A942SU31</accession>
<keyword evidence="3" id="KW-1003">Cell membrane</keyword>
<evidence type="ECO:0000256" key="6">
    <source>
        <dbReference type="ARBA" id="ARBA00023136"/>
    </source>
</evidence>
<evidence type="ECO:0000313" key="11">
    <source>
        <dbReference type="Proteomes" id="UP000677265"/>
    </source>
</evidence>
<evidence type="ECO:0000256" key="7">
    <source>
        <dbReference type="RuleBase" id="RU363032"/>
    </source>
</evidence>
<dbReference type="GO" id="GO:0005886">
    <property type="term" value="C:plasma membrane"/>
    <property type="evidence" value="ECO:0007669"/>
    <property type="project" value="UniProtKB-SubCell"/>
</dbReference>
<evidence type="ECO:0000259" key="8">
    <source>
        <dbReference type="PROSITE" id="PS50928"/>
    </source>
</evidence>
<dbReference type="Gene3D" id="1.10.3720.10">
    <property type="entry name" value="MetI-like"/>
    <property type="match status" value="1"/>
</dbReference>
<dbReference type="PROSITE" id="PS50928">
    <property type="entry name" value="ABC_TM1"/>
    <property type="match status" value="1"/>
</dbReference>